<comment type="caution">
    <text evidence="6">The sequence shown here is derived from an EMBL/GenBank/DDBJ whole genome shotgun (WGS) entry which is preliminary data.</text>
</comment>
<dbReference type="RefSeq" id="WP_344574373.1">
    <property type="nucleotide sequence ID" value="NZ_BAAARK010000004.1"/>
</dbReference>
<proteinExistence type="inferred from homology"/>
<keyword evidence="4" id="KW-0804">Transcription</keyword>
<keyword evidence="2" id="KW-0805">Transcription regulation</keyword>
<name>A0ABN3RIA7_9ACTN</name>
<dbReference type="PANTHER" id="PTHR30346">
    <property type="entry name" value="TRANSCRIPTIONAL DUAL REGULATOR HCAR-RELATED"/>
    <property type="match status" value="1"/>
</dbReference>
<evidence type="ECO:0000256" key="2">
    <source>
        <dbReference type="ARBA" id="ARBA00023015"/>
    </source>
</evidence>
<sequence length="217" mass="23646">MAEPPPAPTHRPIRFGYPSSPRTAREVLAAAGLSEDRAVLAPYDLTDPFSALRRDEFDVLLVKFGIQEPDLVTSGVLHFESRAVVVGARHPLAGRDTVSVEEVAAYDAFDRPGEFPAYLWDELVPHRTPQGRPIHRRHRVNGIAEMLALVVESDAVHLSVASLADLAPPAVRVVPVHDLPPVEVRLAWYRHRELPRHVAEFVAAAAPAAVPARSGGA</sequence>
<dbReference type="PANTHER" id="PTHR30346:SF0">
    <property type="entry name" value="HCA OPERON TRANSCRIPTIONAL ACTIVATOR HCAR"/>
    <property type="match status" value="1"/>
</dbReference>
<keyword evidence="3" id="KW-0238">DNA-binding</keyword>
<evidence type="ECO:0000313" key="7">
    <source>
        <dbReference type="Proteomes" id="UP001500994"/>
    </source>
</evidence>
<evidence type="ECO:0000313" key="6">
    <source>
        <dbReference type="EMBL" id="GAA2652783.1"/>
    </source>
</evidence>
<dbReference type="SUPFAM" id="SSF53850">
    <property type="entry name" value="Periplasmic binding protein-like II"/>
    <property type="match status" value="1"/>
</dbReference>
<evidence type="ECO:0000256" key="4">
    <source>
        <dbReference type="ARBA" id="ARBA00023163"/>
    </source>
</evidence>
<reference evidence="6 7" key="1">
    <citation type="journal article" date="2019" name="Int. J. Syst. Evol. Microbiol.">
        <title>The Global Catalogue of Microorganisms (GCM) 10K type strain sequencing project: providing services to taxonomists for standard genome sequencing and annotation.</title>
        <authorList>
            <consortium name="The Broad Institute Genomics Platform"/>
            <consortium name="The Broad Institute Genome Sequencing Center for Infectious Disease"/>
            <person name="Wu L."/>
            <person name="Ma J."/>
        </authorList>
    </citation>
    <scope>NUCLEOTIDE SEQUENCE [LARGE SCALE GENOMIC DNA]</scope>
    <source>
        <strain evidence="6 7">JCM 16374</strain>
    </source>
</reference>
<accession>A0ABN3RIA7</accession>
<dbReference type="Pfam" id="PF03466">
    <property type="entry name" value="LysR_substrate"/>
    <property type="match status" value="1"/>
</dbReference>
<dbReference type="Proteomes" id="UP001500994">
    <property type="component" value="Unassembled WGS sequence"/>
</dbReference>
<keyword evidence="7" id="KW-1185">Reference proteome</keyword>
<evidence type="ECO:0000256" key="1">
    <source>
        <dbReference type="ARBA" id="ARBA00009437"/>
    </source>
</evidence>
<dbReference type="InterPro" id="IPR005119">
    <property type="entry name" value="LysR_subst-bd"/>
</dbReference>
<comment type="similarity">
    <text evidence="1">Belongs to the LysR transcriptional regulatory family.</text>
</comment>
<organism evidence="6 7">
    <name type="scientific">Streptomyces lunalinharesii</name>
    <dbReference type="NCBI Taxonomy" id="333384"/>
    <lineage>
        <taxon>Bacteria</taxon>
        <taxon>Bacillati</taxon>
        <taxon>Actinomycetota</taxon>
        <taxon>Actinomycetes</taxon>
        <taxon>Kitasatosporales</taxon>
        <taxon>Streptomycetaceae</taxon>
        <taxon>Streptomyces</taxon>
    </lineage>
</organism>
<evidence type="ECO:0000256" key="3">
    <source>
        <dbReference type="ARBA" id="ARBA00023125"/>
    </source>
</evidence>
<dbReference type="EMBL" id="BAAARK010000004">
    <property type="protein sequence ID" value="GAA2652783.1"/>
    <property type="molecule type" value="Genomic_DNA"/>
</dbReference>
<evidence type="ECO:0000259" key="5">
    <source>
        <dbReference type="Pfam" id="PF03466"/>
    </source>
</evidence>
<dbReference type="Gene3D" id="3.40.190.10">
    <property type="entry name" value="Periplasmic binding protein-like II"/>
    <property type="match status" value="2"/>
</dbReference>
<gene>
    <name evidence="6" type="ORF">GCM10009864_16800</name>
</gene>
<protein>
    <recommendedName>
        <fullName evidence="5">LysR substrate-binding domain-containing protein</fullName>
    </recommendedName>
</protein>
<feature type="domain" description="LysR substrate-binding" evidence="5">
    <location>
        <begin position="46"/>
        <end position="205"/>
    </location>
</feature>